<dbReference type="OrthoDB" id="40134at2759"/>
<evidence type="ECO:0000256" key="1">
    <source>
        <dbReference type="ARBA" id="ARBA00004370"/>
    </source>
</evidence>
<dbReference type="SUPFAM" id="SSF54791">
    <property type="entry name" value="Eukaryotic type KH-domain (KH-domain type I)"/>
    <property type="match status" value="1"/>
</dbReference>
<comment type="caution">
    <text evidence="9">The sequence shown here is derived from an EMBL/GenBank/DDBJ whole genome shotgun (WGS) entry which is preliminary data.</text>
</comment>
<dbReference type="EMBL" id="SZYD01000017">
    <property type="protein sequence ID" value="KAD3067259.1"/>
    <property type="molecule type" value="Genomic_DNA"/>
</dbReference>
<feature type="transmembrane region" description="Helical" evidence="7">
    <location>
        <begin position="272"/>
        <end position="291"/>
    </location>
</feature>
<feature type="transmembrane region" description="Helical" evidence="7">
    <location>
        <begin position="55"/>
        <end position="75"/>
    </location>
</feature>
<dbReference type="InterPro" id="IPR055256">
    <property type="entry name" value="KH_1_KHDC4/BBP-like"/>
</dbReference>
<feature type="transmembrane region" description="Helical" evidence="7">
    <location>
        <begin position="184"/>
        <end position="210"/>
    </location>
</feature>
<feature type="transmembrane region" description="Helical" evidence="7">
    <location>
        <begin position="427"/>
        <end position="448"/>
    </location>
</feature>
<comment type="subcellular location">
    <subcellularLocation>
        <location evidence="1">Membrane</location>
    </subcellularLocation>
</comment>
<dbReference type="Proteomes" id="UP000326396">
    <property type="component" value="Linkage Group LG7"/>
</dbReference>
<dbReference type="Pfam" id="PF22675">
    <property type="entry name" value="KH-I_KHDC4-BBP"/>
    <property type="match status" value="1"/>
</dbReference>
<feature type="transmembrane region" description="Helical" evidence="7">
    <location>
        <begin position="369"/>
        <end position="389"/>
    </location>
</feature>
<evidence type="ECO:0000256" key="3">
    <source>
        <dbReference type="ARBA" id="ARBA00022692"/>
    </source>
</evidence>
<feature type="transmembrane region" description="Helical" evidence="7">
    <location>
        <begin position="395"/>
        <end position="415"/>
    </location>
</feature>
<evidence type="ECO:0000313" key="9">
    <source>
        <dbReference type="EMBL" id="KAD3067259.1"/>
    </source>
</evidence>
<evidence type="ECO:0000256" key="5">
    <source>
        <dbReference type="ARBA" id="ARBA00022989"/>
    </source>
</evidence>
<organism evidence="9 10">
    <name type="scientific">Mikania micrantha</name>
    <name type="common">bitter vine</name>
    <dbReference type="NCBI Taxonomy" id="192012"/>
    <lineage>
        <taxon>Eukaryota</taxon>
        <taxon>Viridiplantae</taxon>
        <taxon>Streptophyta</taxon>
        <taxon>Embryophyta</taxon>
        <taxon>Tracheophyta</taxon>
        <taxon>Spermatophyta</taxon>
        <taxon>Magnoliopsida</taxon>
        <taxon>eudicotyledons</taxon>
        <taxon>Gunneridae</taxon>
        <taxon>Pentapetalae</taxon>
        <taxon>asterids</taxon>
        <taxon>campanulids</taxon>
        <taxon>Asterales</taxon>
        <taxon>Asteraceae</taxon>
        <taxon>Asteroideae</taxon>
        <taxon>Heliantheae alliance</taxon>
        <taxon>Eupatorieae</taxon>
        <taxon>Mikania</taxon>
    </lineage>
</organism>
<feature type="transmembrane region" description="Helical" evidence="7">
    <location>
        <begin position="110"/>
        <end position="131"/>
    </location>
</feature>
<dbReference type="Pfam" id="PF01490">
    <property type="entry name" value="Aa_trans"/>
    <property type="match status" value="1"/>
</dbReference>
<keyword evidence="4" id="KW-0029">Amino-acid transport</keyword>
<feature type="transmembrane region" description="Helical" evidence="7">
    <location>
        <begin position="29"/>
        <end position="48"/>
    </location>
</feature>
<dbReference type="GO" id="GO:0003723">
    <property type="term" value="F:RNA binding"/>
    <property type="evidence" value="ECO:0007669"/>
    <property type="project" value="InterPro"/>
</dbReference>
<dbReference type="InterPro" id="IPR032377">
    <property type="entry name" value="STAR_dimer"/>
</dbReference>
<feature type="transmembrane region" description="Helical" evidence="7">
    <location>
        <begin position="311"/>
        <end position="332"/>
    </location>
</feature>
<proteinExistence type="predicted"/>
<dbReference type="GO" id="GO:0006865">
    <property type="term" value="P:amino acid transport"/>
    <property type="evidence" value="ECO:0007669"/>
    <property type="project" value="UniProtKB-KW"/>
</dbReference>
<dbReference type="AlphaFoldDB" id="A0A5N6M040"/>
<evidence type="ECO:0000256" key="6">
    <source>
        <dbReference type="ARBA" id="ARBA00023136"/>
    </source>
</evidence>
<dbReference type="Pfam" id="PF16544">
    <property type="entry name" value="STAR_dimer"/>
    <property type="match status" value="1"/>
</dbReference>
<evidence type="ECO:0000256" key="7">
    <source>
        <dbReference type="SAM" id="Phobius"/>
    </source>
</evidence>
<keyword evidence="3 7" id="KW-0812">Transmembrane</keyword>
<keyword evidence="5 7" id="KW-1133">Transmembrane helix</keyword>
<dbReference type="SMART" id="SM00322">
    <property type="entry name" value="KH"/>
    <property type="match status" value="1"/>
</dbReference>
<evidence type="ECO:0000256" key="4">
    <source>
        <dbReference type="ARBA" id="ARBA00022970"/>
    </source>
</evidence>
<dbReference type="InterPro" id="IPR013057">
    <property type="entry name" value="AA_transpt_TM"/>
</dbReference>
<keyword evidence="6 7" id="KW-0472">Membrane</keyword>
<dbReference type="InterPro" id="IPR004087">
    <property type="entry name" value="KH_dom"/>
</dbReference>
<sequence length="976" mass="108431">MDFNDLDLPFLPLATNEPTVIYVVDEGNVWTALAHIITAVIGSGVLSLSWSVAQLGWIAGPISLILFALVTHLNASLLVNFHHYSHHRDGVTVINRSYFEAVQNILGDSNALVCALLLYFNIFKLGVVYTITSASSIRAIEQSNCYHEQGHEAACEYGIEYYMLLFGIIQILVSQIPNFRSTKWLSVIAAVMSCAYSFIGSGLGLAKAIGNGNIKGSIGGVPTDKPIQKVWLIAQAIGDIAFAYPFPLIFLETQSTLKSPPSVEVTMKKASRIAVLSTTVFYFCCGGFGYAAFGNSTPGNILTGFGFYEPYLLIDLANACVFLHLVGGYQIFSQTLYALAERSYTDRYPESNIIKDFKIWEIRMNPMRLCFRTSYVVLTTSIGMTFPYFNEVVAFAGSVTFWPLVVYFPVEMYIVHKRVVPWTIKWVLLRIFTIVCLFVAIFALIGSVQGIIAKRFVVVYWKAPWLGSMVIHPRLDFSGLVEEDREEEPWPKACAKLSAFCYKHIFTIHKVICNIVCEEFSSLLYYGCFERNNGHNCVKEGFIGEGEDDFEVFTVDLFVLWTSLKEVEEDGEEESWDEAGVGSTMCPNCELMEESTDHLLVKCLVGRANMVLVYDWTFSISIHSSINANLTSVFPSTDANLSRFFCVKEIASIAVLYLSDLLSERNKLSPFVPVLQQCYRLLNQEILRVSTLLGNASFLDQSGLEHASPLASGGLFSNGGANMNMNRWTSPIHSETSALLQPSSAQSWLGSQGSSSSLIVKRTIRVDIPVATYPNFNFVGRLLGPRGNSLKRVEANTGCRVLIRGRGSIKDPAKEEMMRGKPGFEHLNEPLHILVEAELPVDVIEARLMQAREILEDLLRPVDETHDFYKKQQLRELAMLNGTLREETSQMSGSVSPFNGSLGMKRAKTQGWGSLVEKRCAAMPSLVCWLGFRVSFSSHAASHPYSIPDSARGTSCSSFSPNPSLMRIHTLAKLLA</sequence>
<evidence type="ECO:0000259" key="8">
    <source>
        <dbReference type="SMART" id="SM00322"/>
    </source>
</evidence>
<keyword evidence="10" id="KW-1185">Reference proteome</keyword>
<dbReference type="GO" id="GO:0016020">
    <property type="term" value="C:membrane"/>
    <property type="evidence" value="ECO:0007669"/>
    <property type="project" value="UniProtKB-SubCell"/>
</dbReference>
<evidence type="ECO:0000313" key="10">
    <source>
        <dbReference type="Proteomes" id="UP000326396"/>
    </source>
</evidence>
<name>A0A5N6M040_9ASTR</name>
<reference evidence="9 10" key="1">
    <citation type="submission" date="2019-05" db="EMBL/GenBank/DDBJ databases">
        <title>Mikania micrantha, genome provides insights into the molecular mechanism of rapid growth.</title>
        <authorList>
            <person name="Liu B."/>
        </authorList>
    </citation>
    <scope>NUCLEOTIDE SEQUENCE [LARGE SCALE GENOMIC DNA]</scope>
    <source>
        <strain evidence="9">NLD-2019</strain>
        <tissue evidence="9">Leaf</tissue>
    </source>
</reference>
<protein>
    <recommendedName>
        <fullName evidence="8">K Homology domain-containing protein</fullName>
    </recommendedName>
</protein>
<dbReference type="Gene3D" id="3.30.1370.10">
    <property type="entry name" value="K Homology domain, type 1"/>
    <property type="match status" value="1"/>
</dbReference>
<dbReference type="PANTHER" id="PTHR48017">
    <property type="entry name" value="OS05G0424000 PROTEIN-RELATED"/>
    <property type="match status" value="1"/>
</dbReference>
<evidence type="ECO:0000256" key="2">
    <source>
        <dbReference type="ARBA" id="ARBA00022448"/>
    </source>
</evidence>
<keyword evidence="2" id="KW-0813">Transport</keyword>
<dbReference type="InterPro" id="IPR036612">
    <property type="entry name" value="KH_dom_type_1_sf"/>
</dbReference>
<gene>
    <name evidence="9" type="ORF">E3N88_35139</name>
</gene>
<accession>A0A5N6M040</accession>
<dbReference type="CDD" id="cd22467">
    <property type="entry name" value="KH-I_SPIN1_like"/>
    <property type="match status" value="1"/>
</dbReference>
<feature type="domain" description="K Homology" evidence="8">
    <location>
        <begin position="760"/>
        <end position="853"/>
    </location>
</feature>